<dbReference type="EMBL" id="JBJKBG010000005">
    <property type="protein sequence ID" value="KAL3740125.1"/>
    <property type="molecule type" value="Genomic_DNA"/>
</dbReference>
<dbReference type="Gene3D" id="1.20.1280.50">
    <property type="match status" value="1"/>
</dbReference>
<dbReference type="InterPro" id="IPR001810">
    <property type="entry name" value="F-box_dom"/>
</dbReference>
<evidence type="ECO:0000313" key="3">
    <source>
        <dbReference type="EMBL" id="KAL3740125.1"/>
    </source>
</evidence>
<dbReference type="PROSITE" id="PS50181">
    <property type="entry name" value="FBOX"/>
    <property type="match status" value="1"/>
</dbReference>
<dbReference type="InterPro" id="IPR036047">
    <property type="entry name" value="F-box-like_dom_sf"/>
</dbReference>
<gene>
    <name evidence="3" type="ORF">ACJRO7_021414</name>
</gene>
<evidence type="ECO:0000259" key="2">
    <source>
        <dbReference type="PROSITE" id="PS50181"/>
    </source>
</evidence>
<dbReference type="InterPro" id="IPR053781">
    <property type="entry name" value="F-box_AtFBL13-like"/>
</dbReference>
<proteinExistence type="predicted"/>
<dbReference type="SUPFAM" id="SSF81383">
    <property type="entry name" value="F-box domain"/>
    <property type="match status" value="1"/>
</dbReference>
<dbReference type="Pfam" id="PF00646">
    <property type="entry name" value="F-box"/>
    <property type="match status" value="1"/>
</dbReference>
<feature type="compositionally biased region" description="Basic and acidic residues" evidence="1">
    <location>
        <begin position="14"/>
        <end position="23"/>
    </location>
</feature>
<keyword evidence="4" id="KW-1185">Reference proteome</keyword>
<feature type="region of interest" description="Disordered" evidence="1">
    <location>
        <begin position="1"/>
        <end position="40"/>
    </location>
</feature>
<comment type="caution">
    <text evidence="3">The sequence shown here is derived from an EMBL/GenBank/DDBJ whole genome shotgun (WGS) entry which is preliminary data.</text>
</comment>
<evidence type="ECO:0000313" key="4">
    <source>
        <dbReference type="Proteomes" id="UP001634007"/>
    </source>
</evidence>
<accession>A0ABD3KK02</accession>
<sequence>MAETSAHGAIHRKSSGDRPDRTKRNGPPPPPPQRSRSPRDLLSALPDAVIHHIFSFLPIRDVVKTSTLSQLWRFAWTTIADLVFDGESGDPPRKPLDFMLLVGSSFHVNGFEYEKAHRPKVDLWLRFVAEFHVEDLC</sequence>
<organism evidence="3 4">
    <name type="scientific">Eucalyptus globulus</name>
    <name type="common">Tasmanian blue gum</name>
    <dbReference type="NCBI Taxonomy" id="34317"/>
    <lineage>
        <taxon>Eukaryota</taxon>
        <taxon>Viridiplantae</taxon>
        <taxon>Streptophyta</taxon>
        <taxon>Embryophyta</taxon>
        <taxon>Tracheophyta</taxon>
        <taxon>Spermatophyta</taxon>
        <taxon>Magnoliopsida</taxon>
        <taxon>eudicotyledons</taxon>
        <taxon>Gunneridae</taxon>
        <taxon>Pentapetalae</taxon>
        <taxon>rosids</taxon>
        <taxon>malvids</taxon>
        <taxon>Myrtales</taxon>
        <taxon>Myrtaceae</taxon>
        <taxon>Myrtoideae</taxon>
        <taxon>Eucalypteae</taxon>
        <taxon>Eucalyptus</taxon>
    </lineage>
</organism>
<reference evidence="3 4" key="1">
    <citation type="submission" date="2024-11" db="EMBL/GenBank/DDBJ databases">
        <title>Chromosome-level genome assembly of Eucalyptus globulus Labill. provides insights into its genome evolution.</title>
        <authorList>
            <person name="Li X."/>
        </authorList>
    </citation>
    <scope>NUCLEOTIDE SEQUENCE [LARGE SCALE GENOMIC DNA]</scope>
    <source>
        <strain evidence="3">CL2024</strain>
        <tissue evidence="3">Fresh tender leaves</tissue>
    </source>
</reference>
<dbReference type="CDD" id="cd22160">
    <property type="entry name" value="F-box_AtFBL13-like"/>
    <property type="match status" value="1"/>
</dbReference>
<dbReference type="Proteomes" id="UP001634007">
    <property type="component" value="Unassembled WGS sequence"/>
</dbReference>
<evidence type="ECO:0000256" key="1">
    <source>
        <dbReference type="SAM" id="MobiDB-lite"/>
    </source>
</evidence>
<dbReference type="AlphaFoldDB" id="A0ABD3KK02"/>
<name>A0ABD3KK02_EUCGL</name>
<protein>
    <recommendedName>
        <fullName evidence="2">F-box domain-containing protein</fullName>
    </recommendedName>
</protein>
<feature type="domain" description="F-box" evidence="2">
    <location>
        <begin position="39"/>
        <end position="73"/>
    </location>
</feature>
<dbReference type="PANTHER" id="PTHR32212:SF234">
    <property type="entry name" value="F-BOX_LRR-REPEAT PROTEIN 13-LIKE"/>
    <property type="match status" value="1"/>
</dbReference>
<dbReference type="PANTHER" id="PTHR32212">
    <property type="entry name" value="CYCLIN-LIKE F-BOX"/>
    <property type="match status" value="1"/>
</dbReference>